<proteinExistence type="predicted"/>
<keyword evidence="2" id="KW-1185">Reference proteome</keyword>
<reference evidence="1 2" key="1">
    <citation type="submission" date="2021-06" db="EMBL/GenBank/DDBJ databases">
        <title>Caerostris extrusa draft genome.</title>
        <authorList>
            <person name="Kono N."/>
            <person name="Arakawa K."/>
        </authorList>
    </citation>
    <scope>NUCLEOTIDE SEQUENCE [LARGE SCALE GENOMIC DNA]</scope>
</reference>
<evidence type="ECO:0000313" key="1">
    <source>
        <dbReference type="EMBL" id="GIY66896.1"/>
    </source>
</evidence>
<name>A0AAV4V9V6_CAEEX</name>
<sequence length="92" mass="10421">MCFWIQNTIGAAVLTPYGNSPSEDLDTQLHRENNVAGGTAVLVARPTEWRLTAGLFRDHRQEVAKGATQTKQRQLEFCPYRNRSILNLFRSS</sequence>
<dbReference type="Proteomes" id="UP001054945">
    <property type="component" value="Unassembled WGS sequence"/>
</dbReference>
<dbReference type="AlphaFoldDB" id="A0AAV4V9V6"/>
<organism evidence="1 2">
    <name type="scientific">Caerostris extrusa</name>
    <name type="common">Bark spider</name>
    <name type="synonym">Caerostris bankana</name>
    <dbReference type="NCBI Taxonomy" id="172846"/>
    <lineage>
        <taxon>Eukaryota</taxon>
        <taxon>Metazoa</taxon>
        <taxon>Ecdysozoa</taxon>
        <taxon>Arthropoda</taxon>
        <taxon>Chelicerata</taxon>
        <taxon>Arachnida</taxon>
        <taxon>Araneae</taxon>
        <taxon>Araneomorphae</taxon>
        <taxon>Entelegynae</taxon>
        <taxon>Araneoidea</taxon>
        <taxon>Araneidae</taxon>
        <taxon>Caerostris</taxon>
    </lineage>
</organism>
<protein>
    <submittedName>
        <fullName evidence="1">Uncharacterized protein</fullName>
    </submittedName>
</protein>
<comment type="caution">
    <text evidence="1">The sequence shown here is derived from an EMBL/GenBank/DDBJ whole genome shotgun (WGS) entry which is preliminary data.</text>
</comment>
<evidence type="ECO:0000313" key="2">
    <source>
        <dbReference type="Proteomes" id="UP001054945"/>
    </source>
</evidence>
<dbReference type="EMBL" id="BPLR01014166">
    <property type="protein sequence ID" value="GIY66896.1"/>
    <property type="molecule type" value="Genomic_DNA"/>
</dbReference>
<accession>A0AAV4V9V6</accession>
<gene>
    <name evidence="1" type="ORF">CEXT_598781</name>
</gene>